<dbReference type="InterPro" id="IPR006076">
    <property type="entry name" value="FAD-dep_OxRdtase"/>
</dbReference>
<dbReference type="Proteomes" id="UP001058872">
    <property type="component" value="Chromosome"/>
</dbReference>
<dbReference type="PANTHER" id="PTHR13847:SF287">
    <property type="entry name" value="FAD-DEPENDENT OXIDOREDUCTASE DOMAIN-CONTAINING PROTEIN 1"/>
    <property type="match status" value="1"/>
</dbReference>
<dbReference type="EMBL" id="CP028989">
    <property type="protein sequence ID" value="UUO65864.1"/>
    <property type="molecule type" value="Genomic_DNA"/>
</dbReference>
<reference evidence="3" key="1">
    <citation type="submission" date="2018-04" db="EMBL/GenBank/DDBJ databases">
        <title>Genomes of Endosymbiotic and Endophytic Bradyrhizobium Publication status.</title>
        <authorList>
            <person name="Guha S."/>
            <person name="Jorrin B."/>
            <person name="Sarkar M."/>
            <person name="Poole P.S."/>
            <person name="DasGupta M."/>
        </authorList>
    </citation>
    <scope>NUCLEOTIDE SEQUENCE</scope>
    <source>
        <strain evidence="3">WBOS16</strain>
    </source>
</reference>
<gene>
    <name evidence="3" type="ORF">DCM83_12055</name>
</gene>
<dbReference type="Gene3D" id="3.50.50.60">
    <property type="entry name" value="FAD/NAD(P)-binding domain"/>
    <property type="match status" value="1"/>
</dbReference>
<evidence type="ECO:0000313" key="3">
    <source>
        <dbReference type="EMBL" id="UUO65864.1"/>
    </source>
</evidence>
<protein>
    <submittedName>
        <fullName evidence="3">FAD-dependent oxidoreductase</fullName>
    </submittedName>
</protein>
<accession>A0AAE9ST51</accession>
<dbReference type="RefSeq" id="WP_257176711.1">
    <property type="nucleotide sequence ID" value="NZ_CP028989.1"/>
</dbReference>
<dbReference type="Pfam" id="PF01266">
    <property type="entry name" value="DAO"/>
    <property type="match status" value="1"/>
</dbReference>
<feature type="domain" description="FAD dependent oxidoreductase" evidence="2">
    <location>
        <begin position="6"/>
        <end position="350"/>
    </location>
</feature>
<dbReference type="GO" id="GO:0016491">
    <property type="term" value="F:oxidoreductase activity"/>
    <property type="evidence" value="ECO:0007669"/>
    <property type="project" value="UniProtKB-KW"/>
</dbReference>
<evidence type="ECO:0000259" key="2">
    <source>
        <dbReference type="Pfam" id="PF01266"/>
    </source>
</evidence>
<dbReference type="AlphaFoldDB" id="A0AAE9ST51"/>
<dbReference type="SUPFAM" id="SSF51905">
    <property type="entry name" value="FAD/NAD(P)-binding domain"/>
    <property type="match status" value="1"/>
</dbReference>
<evidence type="ECO:0000313" key="4">
    <source>
        <dbReference type="Proteomes" id="UP001058872"/>
    </source>
</evidence>
<organism evidence="3 4">
    <name type="scientific">Bradyrhizobium betae</name>
    <dbReference type="NCBI Taxonomy" id="244734"/>
    <lineage>
        <taxon>Bacteria</taxon>
        <taxon>Pseudomonadati</taxon>
        <taxon>Pseudomonadota</taxon>
        <taxon>Alphaproteobacteria</taxon>
        <taxon>Hyphomicrobiales</taxon>
        <taxon>Nitrobacteraceae</taxon>
        <taxon>Bradyrhizobium</taxon>
    </lineage>
</organism>
<dbReference type="GO" id="GO:0005737">
    <property type="term" value="C:cytoplasm"/>
    <property type="evidence" value="ECO:0007669"/>
    <property type="project" value="TreeGrafter"/>
</dbReference>
<name>A0AAE9ST51_9BRAD</name>
<dbReference type="Gene3D" id="3.30.9.10">
    <property type="entry name" value="D-Amino Acid Oxidase, subunit A, domain 2"/>
    <property type="match status" value="1"/>
</dbReference>
<dbReference type="InterPro" id="IPR036188">
    <property type="entry name" value="FAD/NAD-bd_sf"/>
</dbReference>
<evidence type="ECO:0000256" key="1">
    <source>
        <dbReference type="ARBA" id="ARBA00023002"/>
    </source>
</evidence>
<keyword evidence="1" id="KW-0560">Oxidoreductase</keyword>
<proteinExistence type="predicted"/>
<sequence length="375" mass="40109">MTQNVDAIVVGGGIHGCSTALHLCLAGMKPVLIEKDYAGRHASGVNAGGVRQLARHIPEIPLSIRSMGIWEKIADLVDDDCSFESYGQVLVAENEEELAACRARVAELNALGFTHEELIGAAELRRLVPAVAETCPGGIVSRRDGAANPAQTTTAFRRKAERLGATVREGVAAGNIRHRDGLWHVDVGPETFAAPVLVNAAGAWAGKIAADLGEPVPVETVAPMLMITSRVPHFIDPVVILRGRKLSFKQFKNGTVLIGGGHLARPYQDRNETVLDWKSLATSAQTVFELFPVMRSASIVRAWAGIEAKMKDDIPVFGPSSRHKGLYHQFGFSLHGFQLGPGAGAVMAELIVNGGTQTRISDLGIDRFHPSTLQG</sequence>
<dbReference type="PANTHER" id="PTHR13847">
    <property type="entry name" value="SARCOSINE DEHYDROGENASE-RELATED"/>
    <property type="match status" value="1"/>
</dbReference>